<name>A0AAN8MXS7_9PEZI</name>
<evidence type="ECO:0000313" key="1">
    <source>
        <dbReference type="EMBL" id="KAK6351254.1"/>
    </source>
</evidence>
<keyword evidence="2" id="KW-1185">Reference proteome</keyword>
<dbReference type="EMBL" id="JAVHNR010000002">
    <property type="protein sequence ID" value="KAK6351254.1"/>
    <property type="molecule type" value="Genomic_DNA"/>
</dbReference>
<evidence type="ECO:0000313" key="2">
    <source>
        <dbReference type="Proteomes" id="UP001313282"/>
    </source>
</evidence>
<dbReference type="AlphaFoldDB" id="A0AAN8MXS7"/>
<dbReference type="Proteomes" id="UP001313282">
    <property type="component" value="Unassembled WGS sequence"/>
</dbReference>
<organism evidence="1 2">
    <name type="scientific">Orbilia javanica</name>
    <dbReference type="NCBI Taxonomy" id="47235"/>
    <lineage>
        <taxon>Eukaryota</taxon>
        <taxon>Fungi</taxon>
        <taxon>Dikarya</taxon>
        <taxon>Ascomycota</taxon>
        <taxon>Pezizomycotina</taxon>
        <taxon>Orbiliomycetes</taxon>
        <taxon>Orbiliales</taxon>
        <taxon>Orbiliaceae</taxon>
        <taxon>Orbilia</taxon>
    </lineage>
</organism>
<proteinExistence type="predicted"/>
<accession>A0AAN8MXS7</accession>
<gene>
    <name evidence="1" type="ORF">TWF718_004424</name>
</gene>
<reference evidence="1 2" key="1">
    <citation type="submission" date="2019-10" db="EMBL/GenBank/DDBJ databases">
        <authorList>
            <person name="Palmer J.M."/>
        </authorList>
    </citation>
    <scope>NUCLEOTIDE SEQUENCE [LARGE SCALE GENOMIC DNA]</scope>
    <source>
        <strain evidence="1 2">TWF718</strain>
    </source>
</reference>
<comment type="caution">
    <text evidence="1">The sequence shown here is derived from an EMBL/GenBank/DDBJ whole genome shotgun (WGS) entry which is preliminary data.</text>
</comment>
<sequence>MATPFFPDNQNRSDRVNQLINQTSTIQSDMSEIETGMMSEAANALPYLDQIATEAGYPSVEEYVEASQRVLSPAEKLNYASICSHLISLDPKFVDGVYISGGVGSIGVLLNIGVPKIVNIICKFSTFIHGMKGVLRGLIMIFRGAVEDGMATVKTFATLLRANYRRALVVGDEVGTDIGTTLARNLRWLGRAGKVLQWAGVMAEVALLIFGGVEGEKEKRQLEAAITETFATRFSVKKIQLLLVQTQTWQSMAASLVTTKAMMTKVFEPQQAANGSATGSTTTNPPLPPLPPNIESTINTEIQNQIDQMINPFDEQMKSCNTDEVVTSLLATLDANAAEPAWTNEDPTIDQVKAWIAAHPMTDNNGDVISPDGPSFDESGLVWSSTSVNSNSQAQTVTITGFNQAGENPSPLAQCFGSIAISLGVPGTAATSTLFTGTSYGVSGGGGSPDVTVSVTGSSGVTGLGAATVSAVDTNGYVKIVVGTATGSPSIKVPGNGSITFTFTGNTSAAGQAGLLAHELWYPANNKSWADVNVQKN</sequence>
<protein>
    <submittedName>
        <fullName evidence="1">Uncharacterized protein</fullName>
    </submittedName>
</protein>